<dbReference type="InterPro" id="IPR003395">
    <property type="entry name" value="RecF/RecN/SMC_N"/>
</dbReference>
<feature type="domain" description="RecF/RecN/SMC N-terminal" evidence="10">
    <location>
        <begin position="2"/>
        <end position="336"/>
    </location>
</feature>
<dbReference type="InterPro" id="IPR027417">
    <property type="entry name" value="P-loop_NTPase"/>
</dbReference>
<evidence type="ECO:0000256" key="2">
    <source>
        <dbReference type="ARBA" id="ARBA00008016"/>
    </source>
</evidence>
<dbReference type="GO" id="GO:0005524">
    <property type="term" value="F:ATP binding"/>
    <property type="evidence" value="ECO:0007669"/>
    <property type="project" value="UniProtKB-UniRule"/>
</dbReference>
<dbReference type="GO" id="GO:0006260">
    <property type="term" value="P:DNA replication"/>
    <property type="evidence" value="ECO:0007669"/>
    <property type="project" value="UniProtKB-UniRule"/>
</dbReference>
<dbReference type="InterPro" id="IPR001238">
    <property type="entry name" value="DNA-binding_RecF"/>
</dbReference>
<evidence type="ECO:0000313" key="11">
    <source>
        <dbReference type="EMBL" id="XDT71492.1"/>
    </source>
</evidence>
<dbReference type="PROSITE" id="PS00617">
    <property type="entry name" value="RECF_1"/>
    <property type="match status" value="1"/>
</dbReference>
<keyword evidence="6 9" id="KW-0547">Nucleotide-binding</keyword>
<organism evidence="11">
    <name type="scientific">Thermohahella caldifontis</name>
    <dbReference type="NCBI Taxonomy" id="3142973"/>
    <lineage>
        <taxon>Bacteria</taxon>
        <taxon>Pseudomonadati</taxon>
        <taxon>Pseudomonadota</taxon>
        <taxon>Gammaproteobacteria</taxon>
        <taxon>Oceanospirillales</taxon>
        <taxon>Hahellaceae</taxon>
        <taxon>Thermohahella</taxon>
    </lineage>
</organism>
<proteinExistence type="inferred from homology"/>
<evidence type="ECO:0000259" key="10">
    <source>
        <dbReference type="Pfam" id="PF02463"/>
    </source>
</evidence>
<dbReference type="AlphaFoldDB" id="A0AB39UU66"/>
<dbReference type="RefSeq" id="WP_369600528.1">
    <property type="nucleotide sequence ID" value="NZ_CP154858.1"/>
</dbReference>
<name>A0AB39UU66_9GAMM</name>
<dbReference type="Pfam" id="PF02463">
    <property type="entry name" value="SMC_N"/>
    <property type="match status" value="1"/>
</dbReference>
<dbReference type="PANTHER" id="PTHR32182">
    <property type="entry name" value="DNA REPLICATION AND REPAIR PROTEIN RECF"/>
    <property type="match status" value="1"/>
</dbReference>
<dbReference type="HAMAP" id="MF_00365">
    <property type="entry name" value="RecF"/>
    <property type="match status" value="1"/>
</dbReference>
<evidence type="ECO:0000256" key="9">
    <source>
        <dbReference type="HAMAP-Rule" id="MF_00365"/>
    </source>
</evidence>
<dbReference type="GO" id="GO:0005737">
    <property type="term" value="C:cytoplasm"/>
    <property type="evidence" value="ECO:0007669"/>
    <property type="project" value="UniProtKB-SubCell"/>
</dbReference>
<dbReference type="GO" id="GO:0000731">
    <property type="term" value="P:DNA synthesis involved in DNA repair"/>
    <property type="evidence" value="ECO:0007669"/>
    <property type="project" value="TreeGrafter"/>
</dbReference>
<dbReference type="InterPro" id="IPR018078">
    <property type="entry name" value="DNA-binding_RecF_CS"/>
</dbReference>
<keyword evidence="9" id="KW-0227">DNA damage</keyword>
<evidence type="ECO:0000256" key="4">
    <source>
        <dbReference type="ARBA" id="ARBA00022490"/>
    </source>
</evidence>
<dbReference type="InterPro" id="IPR042174">
    <property type="entry name" value="RecF_2"/>
</dbReference>
<dbReference type="GO" id="GO:0006302">
    <property type="term" value="P:double-strand break repair"/>
    <property type="evidence" value="ECO:0007669"/>
    <property type="project" value="TreeGrafter"/>
</dbReference>
<evidence type="ECO:0000256" key="7">
    <source>
        <dbReference type="ARBA" id="ARBA00022840"/>
    </source>
</evidence>
<dbReference type="Gene3D" id="1.20.1050.90">
    <property type="entry name" value="RecF/RecN/SMC, N-terminal domain"/>
    <property type="match status" value="1"/>
</dbReference>
<dbReference type="EMBL" id="CP154858">
    <property type="protein sequence ID" value="XDT71492.1"/>
    <property type="molecule type" value="Genomic_DNA"/>
</dbReference>
<gene>
    <name evidence="9 11" type="primary">recF</name>
    <name evidence="11" type="ORF">AAIA72_11825</name>
</gene>
<sequence length="373" mass="42377">MYLVRLKTEGFRNLGSAEIRPARINFVIGNNGAGKTSLLEAIYLLNRGRSFRTSQLDICIRLGEDRCHVFGEFRDGKRQSRVGMERYRQKDTQWRMDGRTPGSVAELAQLVPLMLITPETLSLVSGTPQLRRQFMDAGMFHVEHHVWSVWRRWRLALQNRNSLLKSGRIDSRQLSAWTDVLVETSEALTTSRSAFVKQLDNALKEDESLTESLGQIELNYQSGWPRELSYRMALEQCLERDLDQGYTSVGPHKADLMIRVNGEYLGARRFLSRGQQKMVAVALELARLRVVRRVSGQSGIVLVDDVAAELDYPNQKRLLGGLLDSGAQLFITALTDMLPDTLKAGMNPDMGSDQWKMFHVEHGQLREPSNKID</sequence>
<evidence type="ECO:0000256" key="5">
    <source>
        <dbReference type="ARBA" id="ARBA00022705"/>
    </source>
</evidence>
<dbReference type="GO" id="GO:0009432">
    <property type="term" value="P:SOS response"/>
    <property type="evidence" value="ECO:0007669"/>
    <property type="project" value="UniProtKB-UniRule"/>
</dbReference>
<comment type="function">
    <text evidence="9">The RecF protein is involved in DNA metabolism; it is required for DNA replication and normal SOS inducibility. RecF binds preferentially to single-stranded, linear DNA. It also seems to bind ATP.</text>
</comment>
<keyword evidence="8 9" id="KW-0238">DNA-binding</keyword>
<accession>A0AB39UU66</accession>
<reference evidence="11" key="1">
    <citation type="submission" date="2024-05" db="EMBL/GenBank/DDBJ databases">
        <title>Genome sequencing of novel strain.</title>
        <authorList>
            <person name="Ganbat D."/>
            <person name="Ganbat S."/>
            <person name="Lee S.-J."/>
        </authorList>
    </citation>
    <scope>NUCLEOTIDE SEQUENCE</scope>
    <source>
        <strain evidence="11">SMD15-11</strain>
    </source>
</reference>
<dbReference type="Gene3D" id="3.40.50.300">
    <property type="entry name" value="P-loop containing nucleotide triphosphate hydrolases"/>
    <property type="match status" value="1"/>
</dbReference>
<feature type="binding site" evidence="9">
    <location>
        <begin position="29"/>
        <end position="36"/>
    </location>
    <ligand>
        <name>ATP</name>
        <dbReference type="ChEBI" id="CHEBI:30616"/>
    </ligand>
</feature>
<dbReference type="GO" id="GO:0003697">
    <property type="term" value="F:single-stranded DNA binding"/>
    <property type="evidence" value="ECO:0007669"/>
    <property type="project" value="UniProtKB-UniRule"/>
</dbReference>
<keyword evidence="7 9" id="KW-0067">ATP-binding</keyword>
<dbReference type="KEGG" id="tcd:AAIA72_11825"/>
<evidence type="ECO:0000256" key="3">
    <source>
        <dbReference type="ARBA" id="ARBA00020170"/>
    </source>
</evidence>
<evidence type="ECO:0000256" key="1">
    <source>
        <dbReference type="ARBA" id="ARBA00004496"/>
    </source>
</evidence>
<comment type="subcellular location">
    <subcellularLocation>
        <location evidence="1 9">Cytoplasm</location>
    </subcellularLocation>
</comment>
<dbReference type="NCBIfam" id="TIGR00611">
    <property type="entry name" value="recf"/>
    <property type="match status" value="1"/>
</dbReference>
<keyword evidence="4 9" id="KW-0963">Cytoplasm</keyword>
<dbReference type="SUPFAM" id="SSF52540">
    <property type="entry name" value="P-loop containing nucleoside triphosphate hydrolases"/>
    <property type="match status" value="1"/>
</dbReference>
<evidence type="ECO:0000256" key="6">
    <source>
        <dbReference type="ARBA" id="ARBA00022741"/>
    </source>
</evidence>
<keyword evidence="9" id="KW-0234">DNA repair</keyword>
<comment type="similarity">
    <text evidence="2 9">Belongs to the RecF family.</text>
</comment>
<protein>
    <recommendedName>
        <fullName evidence="3 9">DNA replication and repair protein RecF</fullName>
    </recommendedName>
</protein>
<keyword evidence="5 9" id="KW-0235">DNA replication</keyword>
<evidence type="ECO:0000256" key="8">
    <source>
        <dbReference type="ARBA" id="ARBA00023125"/>
    </source>
</evidence>
<dbReference type="PANTHER" id="PTHR32182:SF0">
    <property type="entry name" value="DNA REPLICATION AND REPAIR PROTEIN RECF"/>
    <property type="match status" value="1"/>
</dbReference>
<keyword evidence="9" id="KW-0742">SOS response</keyword>